<dbReference type="OMA" id="PNVPHRV"/>
<dbReference type="Proteomes" id="UP000318571">
    <property type="component" value="Chromosome 2"/>
</dbReference>
<keyword evidence="4" id="KW-1185">Reference proteome</keyword>
<dbReference type="GO" id="GO:0019843">
    <property type="term" value="F:rRNA binding"/>
    <property type="evidence" value="ECO:0007669"/>
    <property type="project" value="InterPro"/>
</dbReference>
<evidence type="ECO:0000259" key="2">
    <source>
        <dbReference type="PROSITE" id="PS50833"/>
    </source>
</evidence>
<feature type="compositionally biased region" description="Basic residues" evidence="1">
    <location>
        <begin position="566"/>
        <end position="583"/>
    </location>
</feature>
<feature type="region of interest" description="Disordered" evidence="1">
    <location>
        <begin position="1"/>
        <end position="29"/>
    </location>
</feature>
<evidence type="ECO:0000313" key="3">
    <source>
        <dbReference type="EMBL" id="TRY74758.1"/>
    </source>
</evidence>
<dbReference type="GO" id="GO:0030687">
    <property type="term" value="C:preribosome, large subunit precursor"/>
    <property type="evidence" value="ECO:0007669"/>
    <property type="project" value="TreeGrafter"/>
</dbReference>
<feature type="compositionally biased region" description="Acidic residues" evidence="1">
    <location>
        <begin position="372"/>
        <end position="381"/>
    </location>
</feature>
<sequence>MGRKKRGKTVKRNHAVLSQENEDSLGQNPHSFVIHRGKVGKYVQELAKDFRRVMEPFTATNVKARPKNVIKDFVHVAGLLKVSHLCLFTKTELGPYMKIARFPRGPTLTFRILDYTLARDVRSSLKRQITYDKQFQNHALLIMNAFTGAGRDIELMSSMFQNMFPSINVTQVKLNAIRRCVLLHYDPEKKTIEFRHYTIKVVPVGMSKGVKKIVQGKVPNLSRFEDVSEYLDKAGNLSESEFEDDETNRVTLPQAVSSRGNLASQQSSVRLVELGPRITMELYKIEEGLLDGEVLFHSQVEKTEEEKSAIRVAREKRKKEKERRKKEQEINVKQKEHDKEEHKIKTLAGMIKKGDVPEGFQTAADVYPDSGDSSEDDDDAQYFEQEVGQKPDKALFDTAEATGRKRKFNPPNHPRFLKKKRGDDRTGGFSSRGSAGSRGGRGGSRGRGDSGGGRGGYSGRGGSSRAHGDSGGGRGGGFTGRGRGDFRGGRGSYGDRSGSRGRGDSGGGRGISRGSSRGSSRGLNEGRRGGFGGGGQNQSFEDRKRTKRPRQMFNSQGVGPNFNKDKRNKGPRVVAKKIKNRRK</sequence>
<dbReference type="PANTHER" id="PTHR12661:SF5">
    <property type="entry name" value="SUPPRESSOR OF SWI4 1 HOMOLOG"/>
    <property type="match status" value="1"/>
</dbReference>
<comment type="caution">
    <text evidence="3">The sequence shown here is derived from an EMBL/GenBank/DDBJ whole genome shotgun (WGS) entry which is preliminary data.</text>
</comment>
<feature type="compositionally biased region" description="Gly residues" evidence="1">
    <location>
        <begin position="469"/>
        <end position="481"/>
    </location>
</feature>
<dbReference type="GO" id="GO:0000027">
    <property type="term" value="P:ribosomal large subunit assembly"/>
    <property type="evidence" value="ECO:0007669"/>
    <property type="project" value="TreeGrafter"/>
</dbReference>
<dbReference type="InterPro" id="IPR045112">
    <property type="entry name" value="PPAN-like"/>
</dbReference>
<dbReference type="SMART" id="SM00879">
    <property type="entry name" value="Brix"/>
    <property type="match status" value="1"/>
</dbReference>
<dbReference type="AlphaFoldDB" id="A0A553PAR7"/>
<dbReference type="PANTHER" id="PTHR12661">
    <property type="entry name" value="PETER PAN-RELATED"/>
    <property type="match status" value="1"/>
</dbReference>
<gene>
    <name evidence="3" type="ORF">TCAL_00734</name>
</gene>
<feature type="compositionally biased region" description="Low complexity" evidence="1">
    <location>
        <begin position="512"/>
        <end position="523"/>
    </location>
</feature>
<name>A0A553PAR7_TIGCA</name>
<protein>
    <recommendedName>
        <fullName evidence="2">Brix domain-containing protein</fullName>
    </recommendedName>
</protein>
<proteinExistence type="predicted"/>
<organism evidence="3 4">
    <name type="scientific">Tigriopus californicus</name>
    <name type="common">Marine copepod</name>
    <dbReference type="NCBI Taxonomy" id="6832"/>
    <lineage>
        <taxon>Eukaryota</taxon>
        <taxon>Metazoa</taxon>
        <taxon>Ecdysozoa</taxon>
        <taxon>Arthropoda</taxon>
        <taxon>Crustacea</taxon>
        <taxon>Multicrustacea</taxon>
        <taxon>Hexanauplia</taxon>
        <taxon>Copepoda</taxon>
        <taxon>Harpacticoida</taxon>
        <taxon>Harpacticidae</taxon>
        <taxon>Tigriopus</taxon>
    </lineage>
</organism>
<dbReference type="STRING" id="6832.A0A553PAR7"/>
<dbReference type="Pfam" id="PF04427">
    <property type="entry name" value="Brix"/>
    <property type="match status" value="1"/>
</dbReference>
<dbReference type="PROSITE" id="PS50833">
    <property type="entry name" value="BRIX"/>
    <property type="match status" value="1"/>
</dbReference>
<feature type="compositionally biased region" description="Basic and acidic residues" evidence="1">
    <location>
        <begin position="325"/>
        <end position="344"/>
    </location>
</feature>
<dbReference type="EMBL" id="VCGU01000005">
    <property type="protein sequence ID" value="TRY74758.1"/>
    <property type="molecule type" value="Genomic_DNA"/>
</dbReference>
<dbReference type="InterPro" id="IPR007109">
    <property type="entry name" value="Brix"/>
</dbReference>
<evidence type="ECO:0000313" key="4">
    <source>
        <dbReference type="Proteomes" id="UP000318571"/>
    </source>
</evidence>
<dbReference type="GO" id="GO:0006364">
    <property type="term" value="P:rRNA processing"/>
    <property type="evidence" value="ECO:0007669"/>
    <property type="project" value="InterPro"/>
</dbReference>
<dbReference type="OrthoDB" id="10261452at2759"/>
<feature type="compositionally biased region" description="Basic residues" evidence="1">
    <location>
        <begin position="314"/>
        <end position="324"/>
    </location>
</feature>
<accession>A0A553PAR7</accession>
<feature type="compositionally biased region" description="Basic residues" evidence="1">
    <location>
        <begin position="1"/>
        <end position="14"/>
    </location>
</feature>
<feature type="compositionally biased region" description="Gly residues" evidence="1">
    <location>
        <begin position="436"/>
        <end position="462"/>
    </location>
</feature>
<feature type="domain" description="Brix" evidence="2">
    <location>
        <begin position="29"/>
        <end position="291"/>
    </location>
</feature>
<feature type="compositionally biased region" description="Polar residues" evidence="1">
    <location>
        <begin position="16"/>
        <end position="29"/>
    </location>
</feature>
<reference evidence="3 4" key="1">
    <citation type="journal article" date="2018" name="Nat. Ecol. Evol.">
        <title>Genomic signatures of mitonuclear coevolution across populations of Tigriopus californicus.</title>
        <authorList>
            <person name="Barreto F.S."/>
            <person name="Watson E.T."/>
            <person name="Lima T.G."/>
            <person name="Willett C.S."/>
            <person name="Edmands S."/>
            <person name="Li W."/>
            <person name="Burton R.S."/>
        </authorList>
    </citation>
    <scope>NUCLEOTIDE SEQUENCE [LARGE SCALE GENOMIC DNA]</scope>
    <source>
        <strain evidence="3 4">San Diego</strain>
    </source>
</reference>
<feature type="region of interest" description="Disordered" evidence="1">
    <location>
        <begin position="314"/>
        <end position="583"/>
    </location>
</feature>
<evidence type="ECO:0000256" key="1">
    <source>
        <dbReference type="SAM" id="MobiDB-lite"/>
    </source>
</evidence>